<evidence type="ECO:0000313" key="1">
    <source>
        <dbReference type="EMBL" id="EXM40952.1"/>
    </source>
</evidence>
<dbReference type="RefSeq" id="WP_037284547.1">
    <property type="nucleotide sequence ID" value="NZ_JEOB01000001.1"/>
</dbReference>
<reference evidence="1 2" key="1">
    <citation type="submission" date="2013-06" db="EMBL/GenBank/DDBJ databases">
        <title>Rumen cellulosomics: divergent fiber-degrading strategies revealed by comparative genome-wide analysis of six Ruminococcal strains.</title>
        <authorList>
            <person name="Dassa B."/>
            <person name="Borovok I."/>
            <person name="Lamed R."/>
            <person name="Flint H."/>
            <person name="Yeoman C.J."/>
            <person name="White B."/>
            <person name="Bayer E.A."/>
        </authorList>
    </citation>
    <scope>NUCLEOTIDE SEQUENCE [LARGE SCALE GENOMIC DNA]</scope>
    <source>
        <strain evidence="1 2">SY3</strain>
    </source>
</reference>
<gene>
    <name evidence="1" type="ORF">RASY3_01565</name>
</gene>
<evidence type="ECO:0000313" key="2">
    <source>
        <dbReference type="Proteomes" id="UP000021369"/>
    </source>
</evidence>
<dbReference type="Proteomes" id="UP000021369">
    <property type="component" value="Unassembled WGS sequence"/>
</dbReference>
<accession>A0A011V605</accession>
<organism evidence="1 2">
    <name type="scientific">Ruminococcus albus SY3</name>
    <dbReference type="NCBI Taxonomy" id="1341156"/>
    <lineage>
        <taxon>Bacteria</taxon>
        <taxon>Bacillati</taxon>
        <taxon>Bacillota</taxon>
        <taxon>Clostridia</taxon>
        <taxon>Eubacteriales</taxon>
        <taxon>Oscillospiraceae</taxon>
        <taxon>Ruminococcus</taxon>
    </lineage>
</organism>
<dbReference type="PATRIC" id="fig|1341156.4.peg.38"/>
<sequence>MHRGNFISDEVAREIRTVALYEQMKEKKDKIRIDVYNMSKNELRKELLKYKYSEIEGCLLSGGLRGLEDY</sequence>
<keyword evidence="2" id="KW-1185">Reference proteome</keyword>
<name>A0A011V605_RUMAL</name>
<proteinExistence type="predicted"/>
<comment type="caution">
    <text evidence="1">The sequence shown here is derived from an EMBL/GenBank/DDBJ whole genome shotgun (WGS) entry which is preliminary data.</text>
</comment>
<dbReference type="AlphaFoldDB" id="A0A011V605"/>
<protein>
    <submittedName>
        <fullName evidence="1">Uncharacterized protein</fullName>
    </submittedName>
</protein>
<dbReference type="EMBL" id="JEOB01000001">
    <property type="protein sequence ID" value="EXM40952.1"/>
    <property type="molecule type" value="Genomic_DNA"/>
</dbReference>